<feature type="coiled-coil region" evidence="1">
    <location>
        <begin position="262"/>
        <end position="296"/>
    </location>
</feature>
<dbReference type="EMBL" id="CAJPWZ010003136">
    <property type="protein sequence ID" value="CAG2252968.1"/>
    <property type="molecule type" value="Genomic_DNA"/>
</dbReference>
<protein>
    <submittedName>
        <fullName evidence="2">Uncharacterized protein</fullName>
    </submittedName>
</protein>
<organism evidence="2 3">
    <name type="scientific">Mytilus edulis</name>
    <name type="common">Blue mussel</name>
    <dbReference type="NCBI Taxonomy" id="6550"/>
    <lineage>
        <taxon>Eukaryota</taxon>
        <taxon>Metazoa</taxon>
        <taxon>Spiralia</taxon>
        <taxon>Lophotrochozoa</taxon>
        <taxon>Mollusca</taxon>
        <taxon>Bivalvia</taxon>
        <taxon>Autobranchia</taxon>
        <taxon>Pteriomorphia</taxon>
        <taxon>Mytilida</taxon>
        <taxon>Mytiloidea</taxon>
        <taxon>Mytilidae</taxon>
        <taxon>Mytilinae</taxon>
        <taxon>Mytilus</taxon>
    </lineage>
</organism>
<name>A0A8S3VD50_MYTED</name>
<proteinExistence type="predicted"/>
<evidence type="ECO:0000256" key="1">
    <source>
        <dbReference type="SAM" id="Coils"/>
    </source>
</evidence>
<evidence type="ECO:0000313" key="2">
    <source>
        <dbReference type="EMBL" id="CAG2252968.1"/>
    </source>
</evidence>
<dbReference type="AlphaFoldDB" id="A0A8S3VD50"/>
<keyword evidence="3" id="KW-1185">Reference proteome</keyword>
<keyword evidence="1" id="KW-0175">Coiled coil</keyword>
<reference evidence="2" key="1">
    <citation type="submission" date="2021-03" db="EMBL/GenBank/DDBJ databases">
        <authorList>
            <person name="Bekaert M."/>
        </authorList>
    </citation>
    <scope>NUCLEOTIDE SEQUENCE</scope>
</reference>
<gene>
    <name evidence="2" type="ORF">MEDL_64520</name>
</gene>
<sequence length="387" mass="45010">MLDREKLLLHSSTGRKFSLLMKKENKEVRPTDVDGRCYGICTYEQMMYVIVDANSVFTLDFDLNIEKLNSNSYKKFESNCCIRDRLYCTHSIDNSVVCYSKEGEKLWSFNDEIRFPFGIDIDTNGLGIDEEWQRPQVSSVACVRKTMKPVQLLRGAQNEVFLCSECQKHHGRSKMSKHHQVMSVHDYQNLPEFMLNIKTNCEDHDLNQNGSCQYPRKSKDYQTIFSENLRALKKQKLEAISRVHTMRQSINEHLDKLEESLLNNIRSEFTNLQDTIGNLKSEIDSKTDQVEEKQHDFSKMVDFSTDLQTYFGLHEVEKVIKQEKQYIQNLSSADNLREKKVVFDCFDLESTVRGTTSLGKISIQLSPENLQLKIKGKVKFSVNETQF</sequence>
<dbReference type="OrthoDB" id="6063618at2759"/>
<evidence type="ECO:0000313" key="3">
    <source>
        <dbReference type="Proteomes" id="UP000683360"/>
    </source>
</evidence>
<dbReference type="Proteomes" id="UP000683360">
    <property type="component" value="Unassembled WGS sequence"/>
</dbReference>
<comment type="caution">
    <text evidence="2">The sequence shown here is derived from an EMBL/GenBank/DDBJ whole genome shotgun (WGS) entry which is preliminary data.</text>
</comment>
<accession>A0A8S3VD50</accession>